<dbReference type="AlphaFoldDB" id="A0AAW1QSQ5"/>
<evidence type="ECO:0000313" key="1">
    <source>
        <dbReference type="EMBL" id="KAK9824132.1"/>
    </source>
</evidence>
<name>A0AAW1QSQ5_9CHLO</name>
<dbReference type="Proteomes" id="UP001489004">
    <property type="component" value="Unassembled WGS sequence"/>
</dbReference>
<gene>
    <name evidence="1" type="ORF">WJX72_008030</name>
</gene>
<accession>A0AAW1QSQ5</accession>
<proteinExistence type="predicted"/>
<reference evidence="1 2" key="1">
    <citation type="journal article" date="2024" name="Nat. Commun.">
        <title>Phylogenomics reveals the evolutionary origins of lichenization in chlorophyte algae.</title>
        <authorList>
            <person name="Puginier C."/>
            <person name="Libourel C."/>
            <person name="Otte J."/>
            <person name="Skaloud P."/>
            <person name="Haon M."/>
            <person name="Grisel S."/>
            <person name="Petersen M."/>
            <person name="Berrin J.G."/>
            <person name="Delaux P.M."/>
            <person name="Dal Grande F."/>
            <person name="Keller J."/>
        </authorList>
    </citation>
    <scope>NUCLEOTIDE SEQUENCE [LARGE SCALE GENOMIC DNA]</scope>
    <source>
        <strain evidence="1 2">SAG 2043</strain>
    </source>
</reference>
<evidence type="ECO:0000313" key="2">
    <source>
        <dbReference type="Proteomes" id="UP001489004"/>
    </source>
</evidence>
<protein>
    <submittedName>
        <fullName evidence="1">Uncharacterized protein</fullName>
    </submittedName>
</protein>
<organism evidence="1 2">
    <name type="scientific">[Myrmecia] bisecta</name>
    <dbReference type="NCBI Taxonomy" id="41462"/>
    <lineage>
        <taxon>Eukaryota</taxon>
        <taxon>Viridiplantae</taxon>
        <taxon>Chlorophyta</taxon>
        <taxon>core chlorophytes</taxon>
        <taxon>Trebouxiophyceae</taxon>
        <taxon>Trebouxiales</taxon>
        <taxon>Trebouxiaceae</taxon>
        <taxon>Myrmecia</taxon>
    </lineage>
</organism>
<keyword evidence="2" id="KW-1185">Reference proteome</keyword>
<dbReference type="EMBL" id="JALJOR010000002">
    <property type="protein sequence ID" value="KAK9824132.1"/>
    <property type="molecule type" value="Genomic_DNA"/>
</dbReference>
<comment type="caution">
    <text evidence="1">The sequence shown here is derived from an EMBL/GenBank/DDBJ whole genome shotgun (WGS) entry which is preliminary data.</text>
</comment>
<sequence>MTNHQIESELAACFDLLKVSLGKSDAVKSKSDALKSLVKAAVERGVEANELIGDCGPRPPHREVLHLVLR</sequence>